<keyword evidence="2" id="KW-0812">Transmembrane</keyword>
<dbReference type="Gene3D" id="3.20.80.10">
    <property type="entry name" value="Regulatory factor, effector binding domain"/>
    <property type="match status" value="1"/>
</dbReference>
<dbReference type="OrthoDB" id="6424451at2759"/>
<reference evidence="4 5" key="2">
    <citation type="submission" date="2019-01" db="EMBL/GenBank/DDBJ databases">
        <title>The decoding of complex shrimp genome reveals the adaptation for benthos swimmer, frequently molting mechanism and breeding impact on genome.</title>
        <authorList>
            <person name="Sun Y."/>
            <person name="Gao Y."/>
            <person name="Yu Y."/>
        </authorList>
    </citation>
    <scope>NUCLEOTIDE SEQUENCE [LARGE SCALE GENOMIC DNA]</scope>
    <source>
        <tissue evidence="4">Muscle</tissue>
    </source>
</reference>
<comment type="similarity">
    <text evidence="1">Belongs to the HEBP family.</text>
</comment>
<dbReference type="Proteomes" id="UP000283509">
    <property type="component" value="Unassembled WGS sequence"/>
</dbReference>
<dbReference type="SUPFAM" id="SSF55136">
    <property type="entry name" value="Probable bacterial effector-binding domain"/>
    <property type="match status" value="1"/>
</dbReference>
<sequence>MKLSFVVAFLVCAQLARAQNEDEPSEIAPYSVIRTGDGYEERAYPAAKWVCHSQVQQAASRRKDTRSFFALFRYIDGGNEAEAKIPMTAPVRMKKTPVDKKVDAQMCFYLPEAHQASPPAPTNAELYIEEQTAFTAFVRTFDGFANKERVWEEAAEALKVSLEAAQEEGVDFSFFYRYRILSLLYVPVSCTFFFILSS</sequence>
<evidence type="ECO:0000256" key="3">
    <source>
        <dbReference type="SAM" id="SignalP"/>
    </source>
</evidence>
<accession>A0A423T6N1</accession>
<dbReference type="Pfam" id="PF04832">
    <property type="entry name" value="SOUL"/>
    <property type="match status" value="1"/>
</dbReference>
<evidence type="ECO:0000256" key="1">
    <source>
        <dbReference type="ARBA" id="ARBA00009817"/>
    </source>
</evidence>
<evidence type="ECO:0000256" key="2">
    <source>
        <dbReference type="SAM" id="Phobius"/>
    </source>
</evidence>
<dbReference type="AlphaFoldDB" id="A0A423T6N1"/>
<name>A0A423T6N1_PENVA</name>
<dbReference type="PANTHER" id="PTHR11220">
    <property type="entry name" value="HEME-BINDING PROTEIN-RELATED"/>
    <property type="match status" value="1"/>
</dbReference>
<protein>
    <submittedName>
        <fullName evidence="4">Heme-binding protein 2</fullName>
    </submittedName>
</protein>
<comment type="caution">
    <text evidence="4">The sequence shown here is derived from an EMBL/GenBank/DDBJ whole genome shotgun (WGS) entry which is preliminary data.</text>
</comment>
<keyword evidence="2" id="KW-0472">Membrane</keyword>
<evidence type="ECO:0000313" key="5">
    <source>
        <dbReference type="Proteomes" id="UP000283509"/>
    </source>
</evidence>
<dbReference type="FunFam" id="3.20.80.10:FF:000002">
    <property type="entry name" value="Heme-binding protein 2"/>
    <property type="match status" value="1"/>
</dbReference>
<dbReference type="InterPro" id="IPR011256">
    <property type="entry name" value="Reg_factor_effector_dom_sf"/>
</dbReference>
<gene>
    <name evidence="4" type="ORF">C7M84_009456</name>
</gene>
<proteinExistence type="inferred from homology"/>
<feature type="chain" id="PRO_5019060520" evidence="3">
    <location>
        <begin position="19"/>
        <end position="198"/>
    </location>
</feature>
<dbReference type="PANTHER" id="PTHR11220:SF1">
    <property type="entry name" value="HEME-BINDING PROTEIN 2"/>
    <property type="match status" value="1"/>
</dbReference>
<reference evidence="4 5" key="1">
    <citation type="submission" date="2018-04" db="EMBL/GenBank/DDBJ databases">
        <authorList>
            <person name="Zhang X."/>
            <person name="Yuan J."/>
            <person name="Li F."/>
            <person name="Xiang J."/>
        </authorList>
    </citation>
    <scope>NUCLEOTIDE SEQUENCE [LARGE SCALE GENOMIC DNA]</scope>
    <source>
        <tissue evidence="4">Muscle</tissue>
    </source>
</reference>
<keyword evidence="2" id="KW-1133">Transmembrane helix</keyword>
<dbReference type="InterPro" id="IPR006917">
    <property type="entry name" value="SOUL_heme-bd"/>
</dbReference>
<evidence type="ECO:0000313" key="4">
    <source>
        <dbReference type="EMBL" id="ROT72167.1"/>
    </source>
</evidence>
<feature type="transmembrane region" description="Helical" evidence="2">
    <location>
        <begin position="176"/>
        <end position="196"/>
    </location>
</feature>
<feature type="signal peptide" evidence="3">
    <location>
        <begin position="1"/>
        <end position="18"/>
    </location>
</feature>
<dbReference type="EMBL" id="QCYY01002196">
    <property type="protein sequence ID" value="ROT72167.1"/>
    <property type="molecule type" value="Genomic_DNA"/>
</dbReference>
<keyword evidence="3" id="KW-0732">Signal</keyword>
<organism evidence="4 5">
    <name type="scientific">Penaeus vannamei</name>
    <name type="common">Whiteleg shrimp</name>
    <name type="synonym">Litopenaeus vannamei</name>
    <dbReference type="NCBI Taxonomy" id="6689"/>
    <lineage>
        <taxon>Eukaryota</taxon>
        <taxon>Metazoa</taxon>
        <taxon>Ecdysozoa</taxon>
        <taxon>Arthropoda</taxon>
        <taxon>Crustacea</taxon>
        <taxon>Multicrustacea</taxon>
        <taxon>Malacostraca</taxon>
        <taxon>Eumalacostraca</taxon>
        <taxon>Eucarida</taxon>
        <taxon>Decapoda</taxon>
        <taxon>Dendrobranchiata</taxon>
        <taxon>Penaeoidea</taxon>
        <taxon>Penaeidae</taxon>
        <taxon>Penaeus</taxon>
    </lineage>
</organism>
<keyword evidence="5" id="KW-1185">Reference proteome</keyword>